<evidence type="ECO:0000256" key="5">
    <source>
        <dbReference type="SAM" id="Phobius"/>
    </source>
</evidence>
<dbReference type="EMBL" id="JBEGCJ010000005">
    <property type="protein sequence ID" value="MEQ6918198.1"/>
    <property type="molecule type" value="Genomic_DNA"/>
</dbReference>
<feature type="transmembrane region" description="Helical" evidence="5">
    <location>
        <begin position="21"/>
        <end position="43"/>
    </location>
</feature>
<evidence type="ECO:0000313" key="7">
    <source>
        <dbReference type="Proteomes" id="UP001442468"/>
    </source>
</evidence>
<dbReference type="Gene3D" id="1.20.1300.10">
    <property type="entry name" value="Fumarate reductase/succinate dehydrogenase, transmembrane subunit"/>
    <property type="match status" value="1"/>
</dbReference>
<evidence type="ECO:0000256" key="2">
    <source>
        <dbReference type="ARBA" id="ARBA00022692"/>
    </source>
</evidence>
<dbReference type="InterPro" id="IPR003510">
    <property type="entry name" value="Fumarate_red_C"/>
</dbReference>
<accession>A0ABV1NGM9</accession>
<evidence type="ECO:0000256" key="3">
    <source>
        <dbReference type="ARBA" id="ARBA00022989"/>
    </source>
</evidence>
<keyword evidence="7" id="KW-1185">Reference proteome</keyword>
<name>A0ABV1NGM9_9GAMM</name>
<comment type="caution">
    <text evidence="6">The sequence shown here is derived from an EMBL/GenBank/DDBJ whole genome shotgun (WGS) entry which is preliminary data.</text>
</comment>
<dbReference type="Proteomes" id="UP001442468">
    <property type="component" value="Unassembled WGS sequence"/>
</dbReference>
<keyword evidence="1" id="KW-1003">Cell membrane</keyword>
<dbReference type="InterPro" id="IPR034804">
    <property type="entry name" value="SQR/QFR_C/D"/>
</dbReference>
<evidence type="ECO:0000256" key="4">
    <source>
        <dbReference type="ARBA" id="ARBA00023136"/>
    </source>
</evidence>
<gene>
    <name evidence="6" type="ORF">ABE960_11765</name>
</gene>
<dbReference type="Pfam" id="PF02300">
    <property type="entry name" value="Fumarate_red_C"/>
    <property type="match status" value="1"/>
</dbReference>
<keyword evidence="4 5" id="KW-0472">Membrane</keyword>
<dbReference type="SUPFAM" id="SSF81343">
    <property type="entry name" value="Fumarate reductase respiratory complex transmembrane subunits"/>
    <property type="match status" value="1"/>
</dbReference>
<reference evidence="6 7" key="1">
    <citation type="submission" date="2024-05" db="EMBL/GenBank/DDBJ databases">
        <title>Halomonas sp. SSM6 16S ribosomal RNA gene Genome sequencing and assembly.</title>
        <authorList>
            <person name="Yook S."/>
        </authorList>
    </citation>
    <scope>NUCLEOTIDE SEQUENCE [LARGE SCALE GENOMIC DNA]</scope>
    <source>
        <strain evidence="6 7">SSM6</strain>
    </source>
</reference>
<evidence type="ECO:0008006" key="8">
    <source>
        <dbReference type="Google" id="ProtNLM"/>
    </source>
</evidence>
<proteinExistence type="predicted"/>
<evidence type="ECO:0000256" key="1">
    <source>
        <dbReference type="ARBA" id="ARBA00022475"/>
    </source>
</evidence>
<keyword evidence="2 5" id="KW-0812">Transmembrane</keyword>
<dbReference type="RefSeq" id="WP_349762472.1">
    <property type="nucleotide sequence ID" value="NZ_JBEGCJ010000005.1"/>
</dbReference>
<sequence>MAKQASHSPELKRTWWLKHRYFRVYMAREATVLPLIFFIAWMLGRGL</sequence>
<organism evidence="6 7">
    <name type="scientific">Halomonas aquatica</name>
    <dbReference type="NCBI Taxonomy" id="3151123"/>
    <lineage>
        <taxon>Bacteria</taxon>
        <taxon>Pseudomonadati</taxon>
        <taxon>Pseudomonadota</taxon>
        <taxon>Gammaproteobacteria</taxon>
        <taxon>Oceanospirillales</taxon>
        <taxon>Halomonadaceae</taxon>
        <taxon>Halomonas</taxon>
    </lineage>
</organism>
<keyword evidence="3 5" id="KW-1133">Transmembrane helix</keyword>
<protein>
    <recommendedName>
        <fullName evidence="8">Fumarate reductase subunit C</fullName>
    </recommendedName>
</protein>
<evidence type="ECO:0000313" key="6">
    <source>
        <dbReference type="EMBL" id="MEQ6918198.1"/>
    </source>
</evidence>